<dbReference type="Proteomes" id="UP000183585">
    <property type="component" value="Unassembled WGS sequence"/>
</dbReference>
<evidence type="ECO:0000313" key="1">
    <source>
        <dbReference type="EMBL" id="SCE81255.1"/>
    </source>
</evidence>
<evidence type="ECO:0000313" key="2">
    <source>
        <dbReference type="Proteomes" id="UP000183585"/>
    </source>
</evidence>
<proteinExistence type="predicted"/>
<accession>A0A1C4VBZ4</accession>
<dbReference type="RefSeq" id="WP_176734777.1">
    <property type="nucleotide sequence ID" value="NZ_FMCT01000002.1"/>
</dbReference>
<sequence length="53" mass="6187">MENYARTASGRICNNRFHLLFEIRDGRIHAVREYLDTLHAEDALLDGWTGRPD</sequence>
<dbReference type="AlphaFoldDB" id="A0A1C4VBZ4"/>
<evidence type="ECO:0008006" key="3">
    <source>
        <dbReference type="Google" id="ProtNLM"/>
    </source>
</evidence>
<keyword evidence="2" id="KW-1185">Reference proteome</keyword>
<dbReference type="InterPro" id="IPR032710">
    <property type="entry name" value="NTF2-like_dom_sf"/>
</dbReference>
<dbReference type="SUPFAM" id="SSF54427">
    <property type="entry name" value="NTF2-like"/>
    <property type="match status" value="1"/>
</dbReference>
<dbReference type="EMBL" id="FMCT01000002">
    <property type="protein sequence ID" value="SCE81255.1"/>
    <property type="molecule type" value="Genomic_DNA"/>
</dbReference>
<gene>
    <name evidence="1" type="ORF">GA0070563_102167</name>
</gene>
<reference evidence="2" key="1">
    <citation type="submission" date="2016-06" db="EMBL/GenBank/DDBJ databases">
        <authorList>
            <person name="Varghese N."/>
            <person name="Submissions Spin"/>
        </authorList>
    </citation>
    <scope>NUCLEOTIDE SEQUENCE [LARGE SCALE GENOMIC DNA]</scope>
    <source>
        <strain evidence="2">DSM 43168</strain>
    </source>
</reference>
<organism evidence="1 2">
    <name type="scientific">Micromonospora carbonacea</name>
    <dbReference type="NCBI Taxonomy" id="47853"/>
    <lineage>
        <taxon>Bacteria</taxon>
        <taxon>Bacillati</taxon>
        <taxon>Actinomycetota</taxon>
        <taxon>Actinomycetes</taxon>
        <taxon>Micromonosporales</taxon>
        <taxon>Micromonosporaceae</taxon>
        <taxon>Micromonospora</taxon>
    </lineage>
</organism>
<dbReference type="Gene3D" id="3.10.450.50">
    <property type="match status" value="1"/>
</dbReference>
<name>A0A1C4VBZ4_9ACTN</name>
<protein>
    <recommendedName>
        <fullName evidence="3">Ketosteroid isomerase-related protein</fullName>
    </recommendedName>
</protein>